<gene>
    <name evidence="2" type="ORF">A500_17405</name>
</gene>
<feature type="transmembrane region" description="Helical" evidence="1">
    <location>
        <begin position="20"/>
        <end position="49"/>
    </location>
</feature>
<proteinExistence type="predicted"/>
<evidence type="ECO:0000256" key="1">
    <source>
        <dbReference type="SAM" id="Phobius"/>
    </source>
</evidence>
<evidence type="ECO:0000313" key="2">
    <source>
        <dbReference type="EMBL" id="EOR20339.1"/>
    </source>
</evidence>
<accession>R9BTA1</accession>
<keyword evidence="3" id="KW-1185">Reference proteome</keyword>
<dbReference type="AlphaFoldDB" id="R9BTA1"/>
<keyword evidence="1" id="KW-0812">Transmembrane</keyword>
<keyword evidence="1" id="KW-1133">Transmembrane helix</keyword>
<reference evidence="2 3" key="1">
    <citation type="submission" date="2013-03" db="EMBL/GenBank/DDBJ databases">
        <title>Whole genome shotgun sequencing of Clostridium sartagoforme AAU1.</title>
        <authorList>
            <person name="Joshi C.G."/>
            <person name="Duggirala S.M."/>
            <person name="Nathani N.M."/>
            <person name="Bhatt V.D."/>
            <person name="Patel A.K."/>
            <person name="Pandya P.R."/>
            <person name="KaPatel J.A."/>
        </authorList>
    </citation>
    <scope>NUCLEOTIDE SEQUENCE [LARGE SCALE GENOMIC DNA]</scope>
    <source>
        <strain evidence="2 3">AAU1</strain>
    </source>
</reference>
<dbReference type="Proteomes" id="UP000013988">
    <property type="component" value="Unassembled WGS sequence"/>
</dbReference>
<sequence>MSSCRENRTRKIKKQSNIELKSIITFVKFIQSISFGMLGISILGLILVGKDPAAQVLYVMVIIVNLVLIFGGMVPIRYLNNKSK</sequence>
<dbReference type="EMBL" id="ASRV01000206">
    <property type="protein sequence ID" value="EOR20339.1"/>
    <property type="molecule type" value="Genomic_DNA"/>
</dbReference>
<keyword evidence="1" id="KW-0472">Membrane</keyword>
<feature type="transmembrane region" description="Helical" evidence="1">
    <location>
        <begin position="55"/>
        <end position="79"/>
    </location>
</feature>
<dbReference type="PATRIC" id="fig|1202534.3.peg.3468"/>
<evidence type="ECO:0000313" key="3">
    <source>
        <dbReference type="Proteomes" id="UP000013988"/>
    </source>
</evidence>
<comment type="caution">
    <text evidence="2">The sequence shown here is derived from an EMBL/GenBank/DDBJ whole genome shotgun (WGS) entry which is preliminary data.</text>
</comment>
<organism evidence="2 3">
    <name type="scientific">Clostridium sartagoforme AAU1</name>
    <dbReference type="NCBI Taxonomy" id="1202534"/>
    <lineage>
        <taxon>Bacteria</taxon>
        <taxon>Bacillati</taxon>
        <taxon>Bacillota</taxon>
        <taxon>Clostridia</taxon>
        <taxon>Eubacteriales</taxon>
        <taxon>Clostridiaceae</taxon>
        <taxon>Clostridium</taxon>
    </lineage>
</organism>
<dbReference type="OrthoDB" id="9981195at2"/>
<name>R9BTA1_9CLOT</name>
<dbReference type="RefSeq" id="WP_016208709.1">
    <property type="nucleotide sequence ID" value="NZ_ASRV01000206.1"/>
</dbReference>
<protein>
    <submittedName>
        <fullName evidence="2">Uncharacterized protein</fullName>
    </submittedName>
</protein>